<dbReference type="InterPro" id="IPR042089">
    <property type="entry name" value="Peptidase_M13_dom_2"/>
</dbReference>
<protein>
    <submittedName>
        <fullName evidence="1">Uncharacterized protein</fullName>
    </submittedName>
</protein>
<accession>A0AAQ4DHT1</accession>
<evidence type="ECO:0000313" key="1">
    <source>
        <dbReference type="EMBL" id="KAK8762021.1"/>
    </source>
</evidence>
<evidence type="ECO:0000313" key="2">
    <source>
        <dbReference type="Proteomes" id="UP001321473"/>
    </source>
</evidence>
<reference evidence="1 2" key="1">
    <citation type="journal article" date="2023" name="Arcadia Sci">
        <title>De novo assembly of a long-read Amblyomma americanum tick genome.</title>
        <authorList>
            <person name="Chou S."/>
            <person name="Poskanzer K.E."/>
            <person name="Rollins M."/>
            <person name="Thuy-Boun P.S."/>
        </authorList>
    </citation>
    <scope>NUCLEOTIDE SEQUENCE [LARGE SCALE GENOMIC DNA]</scope>
    <source>
        <strain evidence="1">F_SG_1</strain>
        <tissue evidence="1">Salivary glands</tissue>
    </source>
</reference>
<dbReference type="Gene3D" id="1.10.1380.10">
    <property type="entry name" value="Neutral endopeptidase , domain2"/>
    <property type="match status" value="1"/>
</dbReference>
<proteinExistence type="predicted"/>
<sequence>MEIDRADEDWMKDRFQEFNSVVTLAQFYASFLRMYDPTLNAPRLATRITRAESTVTPRSTLDAAREMAMNLVRELINKLSTTAWIRDPVRKFTLRKARALRLIMGYPNELANESLVDAFYAHGILSALSAMKPNTPPTNLKSVGDLTYSEALSSD</sequence>
<dbReference type="AlphaFoldDB" id="A0AAQ4DHT1"/>
<dbReference type="GO" id="GO:0008237">
    <property type="term" value="F:metallopeptidase activity"/>
    <property type="evidence" value="ECO:0007669"/>
    <property type="project" value="InterPro"/>
</dbReference>
<name>A0AAQ4DHT1_AMBAM</name>
<gene>
    <name evidence="1" type="ORF">V5799_026713</name>
</gene>
<dbReference type="EMBL" id="JARKHS020030562">
    <property type="protein sequence ID" value="KAK8762021.1"/>
    <property type="molecule type" value="Genomic_DNA"/>
</dbReference>
<dbReference type="Gene3D" id="3.40.390.10">
    <property type="entry name" value="Collagenase (Catalytic Domain)"/>
    <property type="match status" value="1"/>
</dbReference>
<organism evidence="1 2">
    <name type="scientific">Amblyomma americanum</name>
    <name type="common">Lone star tick</name>
    <dbReference type="NCBI Taxonomy" id="6943"/>
    <lineage>
        <taxon>Eukaryota</taxon>
        <taxon>Metazoa</taxon>
        <taxon>Ecdysozoa</taxon>
        <taxon>Arthropoda</taxon>
        <taxon>Chelicerata</taxon>
        <taxon>Arachnida</taxon>
        <taxon>Acari</taxon>
        <taxon>Parasitiformes</taxon>
        <taxon>Ixodida</taxon>
        <taxon>Ixodoidea</taxon>
        <taxon>Ixodidae</taxon>
        <taxon>Amblyomminae</taxon>
        <taxon>Amblyomma</taxon>
    </lineage>
</organism>
<keyword evidence="2" id="KW-1185">Reference proteome</keyword>
<dbReference type="InterPro" id="IPR024079">
    <property type="entry name" value="MetalloPept_cat_dom_sf"/>
</dbReference>
<dbReference type="SUPFAM" id="SSF55486">
    <property type="entry name" value="Metalloproteases ('zincins'), catalytic domain"/>
    <property type="match status" value="1"/>
</dbReference>
<dbReference type="Proteomes" id="UP001321473">
    <property type="component" value="Unassembled WGS sequence"/>
</dbReference>
<comment type="caution">
    <text evidence="1">The sequence shown here is derived from an EMBL/GenBank/DDBJ whole genome shotgun (WGS) entry which is preliminary data.</text>
</comment>